<protein>
    <submittedName>
        <fullName evidence="1">Uncharacterized protein</fullName>
    </submittedName>
</protein>
<organism evidence="1 2">
    <name type="scientific">Ajellomyces capsulatus</name>
    <name type="common">Darling's disease fungus</name>
    <name type="synonym">Histoplasma capsulatum</name>
    <dbReference type="NCBI Taxonomy" id="5037"/>
    <lineage>
        <taxon>Eukaryota</taxon>
        <taxon>Fungi</taxon>
        <taxon>Dikarya</taxon>
        <taxon>Ascomycota</taxon>
        <taxon>Pezizomycotina</taxon>
        <taxon>Eurotiomycetes</taxon>
        <taxon>Eurotiomycetidae</taxon>
        <taxon>Onygenales</taxon>
        <taxon>Ajellomycetaceae</taxon>
        <taxon>Histoplasma</taxon>
    </lineage>
</organism>
<evidence type="ECO:0000313" key="2">
    <source>
        <dbReference type="Proteomes" id="UP000670092"/>
    </source>
</evidence>
<dbReference type="EMBL" id="JAEVHI010000001">
    <property type="protein sequence ID" value="KAG5302435.1"/>
    <property type="molecule type" value="Genomic_DNA"/>
</dbReference>
<proteinExistence type="predicted"/>
<evidence type="ECO:0000313" key="1">
    <source>
        <dbReference type="EMBL" id="KAG5302435.1"/>
    </source>
</evidence>
<reference evidence="1 2" key="1">
    <citation type="submission" date="2021-01" db="EMBL/GenBank/DDBJ databases">
        <title>Chromosome-level genome assembly of a human fungal pathogen reveals clustering of transcriptionally co-regulated genes.</title>
        <authorList>
            <person name="Voorhies M."/>
            <person name="Cohen S."/>
            <person name="Shea T.P."/>
            <person name="Petrus S."/>
            <person name="Munoz J.F."/>
            <person name="Poplawski S."/>
            <person name="Goldman W.E."/>
            <person name="Michael T."/>
            <person name="Cuomo C.A."/>
            <person name="Sil A."/>
            <person name="Beyhan S."/>
        </authorList>
    </citation>
    <scope>NUCLEOTIDE SEQUENCE [LARGE SCALE GENOMIC DNA]</scope>
    <source>
        <strain evidence="1 2">G184AR</strain>
    </source>
</reference>
<accession>A0A8H8D5D3</accession>
<comment type="caution">
    <text evidence="1">The sequence shown here is derived from an EMBL/GenBank/DDBJ whole genome shotgun (WGS) entry which is preliminary data.</text>
</comment>
<sequence length="68" mass="7465">MPSVNVCWPQTVMVIGPGFLIPLHRVMSSCGGFVFKKISSPNRAASTTPQRAKQILLAQMRNDKSTSF</sequence>
<name>A0A8H8D5D3_AJECA</name>
<dbReference type="VEuPathDB" id="FungiDB:I7I52_00080"/>
<dbReference type="AlphaFoldDB" id="A0A8H8D5D3"/>
<dbReference type="Proteomes" id="UP000670092">
    <property type="component" value="Unassembled WGS sequence"/>
</dbReference>
<gene>
    <name evidence="1" type="ORF">I7I52_00080</name>
</gene>